<keyword evidence="3" id="KW-0328">Glycosyltransferase</keyword>
<accession>A0A839DUY6</accession>
<feature type="domain" description="Glycosyltransferase 2-like" evidence="6">
    <location>
        <begin position="9"/>
        <end position="119"/>
    </location>
</feature>
<dbReference type="Pfam" id="PF00535">
    <property type="entry name" value="Glycos_transf_2"/>
    <property type="match status" value="1"/>
</dbReference>
<evidence type="ECO:0000313" key="8">
    <source>
        <dbReference type="Proteomes" id="UP000569329"/>
    </source>
</evidence>
<dbReference type="InterPro" id="IPR029044">
    <property type="entry name" value="Nucleotide-diphossugar_trans"/>
</dbReference>
<evidence type="ECO:0000256" key="1">
    <source>
        <dbReference type="ARBA" id="ARBA00004776"/>
    </source>
</evidence>
<dbReference type="Gene3D" id="3.90.550.10">
    <property type="entry name" value="Spore Coat Polysaccharide Biosynthesis Protein SpsA, Chain A"/>
    <property type="match status" value="1"/>
</dbReference>
<gene>
    <name evidence="7" type="ORF">FHX42_002210</name>
</gene>
<comment type="similarity">
    <text evidence="2">Belongs to the glycosyltransferase 2 family.</text>
</comment>
<protein>
    <recommendedName>
        <fullName evidence="6">Glycosyltransferase 2-like domain-containing protein</fullName>
    </recommendedName>
</protein>
<evidence type="ECO:0000256" key="4">
    <source>
        <dbReference type="ARBA" id="ARBA00022679"/>
    </source>
</evidence>
<comment type="pathway">
    <text evidence="1">Cell wall biogenesis; cell wall polysaccharide biosynthesis.</text>
</comment>
<comment type="caution">
    <text evidence="7">The sequence shown here is derived from an EMBL/GenBank/DDBJ whole genome shotgun (WGS) entry which is preliminary data.</text>
</comment>
<dbReference type="PANTHER" id="PTHR43179:SF12">
    <property type="entry name" value="GALACTOFURANOSYLTRANSFERASE GLFT2"/>
    <property type="match status" value="1"/>
</dbReference>
<dbReference type="PANTHER" id="PTHR43179">
    <property type="entry name" value="RHAMNOSYLTRANSFERASE WBBL"/>
    <property type="match status" value="1"/>
</dbReference>
<feature type="region of interest" description="Disordered" evidence="5">
    <location>
        <begin position="318"/>
        <end position="356"/>
    </location>
</feature>
<dbReference type="AlphaFoldDB" id="A0A839DUY6"/>
<dbReference type="InterPro" id="IPR001173">
    <property type="entry name" value="Glyco_trans_2-like"/>
</dbReference>
<evidence type="ECO:0000256" key="3">
    <source>
        <dbReference type="ARBA" id="ARBA00022676"/>
    </source>
</evidence>
<organism evidence="7 8">
    <name type="scientific">Halosaccharopolyspora lacisalsi</name>
    <dbReference type="NCBI Taxonomy" id="1000566"/>
    <lineage>
        <taxon>Bacteria</taxon>
        <taxon>Bacillati</taxon>
        <taxon>Actinomycetota</taxon>
        <taxon>Actinomycetes</taxon>
        <taxon>Pseudonocardiales</taxon>
        <taxon>Pseudonocardiaceae</taxon>
        <taxon>Halosaccharopolyspora</taxon>
    </lineage>
</organism>
<evidence type="ECO:0000256" key="2">
    <source>
        <dbReference type="ARBA" id="ARBA00006739"/>
    </source>
</evidence>
<keyword evidence="8" id="KW-1185">Reference proteome</keyword>
<keyword evidence="4" id="KW-0808">Transferase</keyword>
<proteinExistence type="inferred from homology"/>
<dbReference type="EMBL" id="JACGWZ010000002">
    <property type="protein sequence ID" value="MBA8824863.1"/>
    <property type="molecule type" value="Genomic_DNA"/>
</dbReference>
<reference evidence="7 8" key="1">
    <citation type="submission" date="2020-07" db="EMBL/GenBank/DDBJ databases">
        <title>Sequencing the genomes of 1000 actinobacteria strains.</title>
        <authorList>
            <person name="Klenk H.-P."/>
        </authorList>
    </citation>
    <scope>NUCLEOTIDE SEQUENCE [LARGE SCALE GENOMIC DNA]</scope>
    <source>
        <strain evidence="7 8">DSM 45975</strain>
    </source>
</reference>
<evidence type="ECO:0000256" key="5">
    <source>
        <dbReference type="SAM" id="MobiDB-lite"/>
    </source>
</evidence>
<dbReference type="GO" id="GO:0016757">
    <property type="term" value="F:glycosyltransferase activity"/>
    <property type="evidence" value="ECO:0007669"/>
    <property type="project" value="UniProtKB-KW"/>
</dbReference>
<sequence length="356" mass="38327">MSEAEIRYTVVVPTTGRATLGELLAALPSSPPPEEVVVVDDRPGERDELLLPDGTVSMRVLSSGGRGPAGARNVGWRAAGTPWVVFLDDDVVPTPEWGPALRRDLEEASDEVAGSQGRIVVPLPRHRAPTDLERGTAGLAGAWWITADMAYRSHALAEVGGFDERFPRAYREDADLALRVRARGYRLTWGTRRTLHPVRPAGFLASLWAQAGNADNAAMRRKYGPSWRRHSGEGPGRTARHAITTGAALVATGGAVRAGRGAVTATATVVWLGLTAEFAWRRIAPGPRTPAEIARMVVTSAAIPPAACWHRLRGEIRARPRETTRDDSAEAGRDRTHGTAAPEVTRPVGRAREAVR</sequence>
<dbReference type="Proteomes" id="UP000569329">
    <property type="component" value="Unassembled WGS sequence"/>
</dbReference>
<dbReference type="SUPFAM" id="SSF53448">
    <property type="entry name" value="Nucleotide-diphospho-sugar transferases"/>
    <property type="match status" value="1"/>
</dbReference>
<feature type="compositionally biased region" description="Basic and acidic residues" evidence="5">
    <location>
        <begin position="318"/>
        <end position="337"/>
    </location>
</feature>
<dbReference type="RefSeq" id="WP_182544055.1">
    <property type="nucleotide sequence ID" value="NZ_JACGWZ010000002.1"/>
</dbReference>
<name>A0A839DUY6_9PSEU</name>
<evidence type="ECO:0000259" key="6">
    <source>
        <dbReference type="Pfam" id="PF00535"/>
    </source>
</evidence>
<evidence type="ECO:0000313" key="7">
    <source>
        <dbReference type="EMBL" id="MBA8824863.1"/>
    </source>
</evidence>